<proteinExistence type="predicted"/>
<dbReference type="EMBL" id="JFZB01000046">
    <property type="protein sequence ID" value="KFI24458.1"/>
    <property type="molecule type" value="Genomic_DNA"/>
</dbReference>
<comment type="caution">
    <text evidence="1">The sequence shown here is derived from an EMBL/GenBank/DDBJ whole genome shotgun (WGS) entry which is preliminary data.</text>
</comment>
<accession>A0A086XR08</accession>
<name>A0A086XR08_9RHOB</name>
<dbReference type="Proteomes" id="UP000028824">
    <property type="component" value="Unassembled WGS sequence"/>
</dbReference>
<keyword evidence="2" id="KW-1185">Reference proteome</keyword>
<evidence type="ECO:0000313" key="1">
    <source>
        <dbReference type="EMBL" id="KFI24458.1"/>
    </source>
</evidence>
<dbReference type="AlphaFoldDB" id="A0A086XR08"/>
<organism evidence="1 2">
    <name type="scientific">Paenirhodobacter enshiensis</name>
    <dbReference type="NCBI Taxonomy" id="1105367"/>
    <lineage>
        <taxon>Bacteria</taxon>
        <taxon>Pseudomonadati</taxon>
        <taxon>Pseudomonadota</taxon>
        <taxon>Alphaproteobacteria</taxon>
        <taxon>Rhodobacterales</taxon>
        <taxon>Rhodobacter group</taxon>
        <taxon>Paenirhodobacter</taxon>
    </lineage>
</organism>
<protein>
    <submittedName>
        <fullName evidence="1">Uncharacterized protein</fullName>
    </submittedName>
</protein>
<gene>
    <name evidence="1" type="ORF">CG50_10210</name>
</gene>
<sequence length="88" mass="9406">MLGAELAASTIRAISSGEARSAASRASAGSIIRRISITSNGLVDCTMRFWLSVAAEGVPPAPFAARRPLLVSFRSPESRRIFRALRSM</sequence>
<reference evidence="1 2" key="1">
    <citation type="submission" date="2014-03" db="EMBL/GenBank/DDBJ databases">
        <title>Genome of Paenirhodobacter enshiensis DW2-9.</title>
        <authorList>
            <person name="Wang D."/>
            <person name="Wang G."/>
        </authorList>
    </citation>
    <scope>NUCLEOTIDE SEQUENCE [LARGE SCALE GENOMIC DNA]</scope>
    <source>
        <strain evidence="1 2">DW2-9</strain>
    </source>
</reference>
<evidence type="ECO:0000313" key="2">
    <source>
        <dbReference type="Proteomes" id="UP000028824"/>
    </source>
</evidence>